<sequence>MNLTAIPMSVETDDTALLSLCQNRATRNEGFKLVLNKYNQPVYYFLRKIGLTHEAADELLQDIFVRFWKSAYMEHATLKIILYRPAAADGLAYLQKQPRCFAGICPDSTNHPGFENAGRI</sequence>
<name>A0ABX1W3L0_9SPHI</name>
<dbReference type="InterPro" id="IPR013325">
    <property type="entry name" value="RNA_pol_sigma_r2"/>
</dbReference>
<gene>
    <name evidence="1" type="ORF">HK413_13475</name>
</gene>
<keyword evidence="2" id="KW-1185">Reference proteome</keyword>
<proteinExistence type="predicted"/>
<evidence type="ECO:0000313" key="2">
    <source>
        <dbReference type="Proteomes" id="UP000566071"/>
    </source>
</evidence>
<protein>
    <recommendedName>
        <fullName evidence="3">RNA polymerase sigma-70 region 2 domain-containing protein</fullName>
    </recommendedName>
</protein>
<evidence type="ECO:0000313" key="1">
    <source>
        <dbReference type="EMBL" id="NNU34811.1"/>
    </source>
</evidence>
<comment type="caution">
    <text evidence="1">The sequence shown here is derived from an EMBL/GenBank/DDBJ whole genome shotgun (WGS) entry which is preliminary data.</text>
</comment>
<accession>A0ABX1W3L0</accession>
<dbReference type="RefSeq" id="WP_175270480.1">
    <property type="nucleotide sequence ID" value="NZ_JABFCR010000071.1"/>
</dbReference>
<dbReference type="SUPFAM" id="SSF88946">
    <property type="entry name" value="Sigma2 domain of RNA polymerase sigma factors"/>
    <property type="match status" value="1"/>
</dbReference>
<dbReference type="Proteomes" id="UP000566071">
    <property type="component" value="Unassembled WGS sequence"/>
</dbReference>
<reference evidence="1 2" key="1">
    <citation type="submission" date="2020-05" db="EMBL/GenBank/DDBJ databases">
        <authorList>
            <person name="Khan S.A."/>
            <person name="Jeon C.O."/>
            <person name="Chun B.H."/>
        </authorList>
    </citation>
    <scope>NUCLEOTIDE SEQUENCE [LARGE SCALE GENOMIC DNA]</scope>
    <source>
        <strain evidence="1 2">S1162</strain>
    </source>
</reference>
<evidence type="ECO:0008006" key="3">
    <source>
        <dbReference type="Google" id="ProtNLM"/>
    </source>
</evidence>
<dbReference type="EMBL" id="JABFCR010000071">
    <property type="protein sequence ID" value="NNU34811.1"/>
    <property type="molecule type" value="Genomic_DNA"/>
</dbReference>
<organism evidence="1 2">
    <name type="scientific">Mucilaginibacter humi</name>
    <dbReference type="NCBI Taxonomy" id="2732510"/>
    <lineage>
        <taxon>Bacteria</taxon>
        <taxon>Pseudomonadati</taxon>
        <taxon>Bacteroidota</taxon>
        <taxon>Sphingobacteriia</taxon>
        <taxon>Sphingobacteriales</taxon>
        <taxon>Sphingobacteriaceae</taxon>
        <taxon>Mucilaginibacter</taxon>
    </lineage>
</organism>
<dbReference type="Gene3D" id="1.10.1740.10">
    <property type="match status" value="1"/>
</dbReference>